<dbReference type="Proteomes" id="UP000182062">
    <property type="component" value="Unassembled WGS sequence"/>
</dbReference>
<accession>A0A1J6X322</accession>
<organism evidence="1 2">
    <name type="scientific">Rossellomorea aquimaris</name>
    <dbReference type="NCBI Taxonomy" id="189382"/>
    <lineage>
        <taxon>Bacteria</taxon>
        <taxon>Bacillati</taxon>
        <taxon>Bacillota</taxon>
        <taxon>Bacilli</taxon>
        <taxon>Bacillales</taxon>
        <taxon>Bacillaceae</taxon>
        <taxon>Rossellomorea</taxon>
    </lineage>
</organism>
<gene>
    <name evidence="1" type="ORF">BHE18_07880</name>
</gene>
<dbReference type="EMBL" id="MINN01000074">
    <property type="protein sequence ID" value="OIU72529.1"/>
    <property type="molecule type" value="Genomic_DNA"/>
</dbReference>
<reference evidence="1 2" key="1">
    <citation type="submission" date="2016-09" db="EMBL/GenBank/DDBJ databases">
        <title>Bacillus aquimaris SAMM genome sequence reveals colonization and biosurfactant production capacities.</title>
        <authorList>
            <person name="Waghmode S.R."/>
            <person name="Suryavanshi M.V."/>
        </authorList>
    </citation>
    <scope>NUCLEOTIDE SEQUENCE [LARGE SCALE GENOMIC DNA]</scope>
    <source>
        <strain evidence="1 2">SAMM</strain>
    </source>
</reference>
<sequence>MFKLVKGVVAVGRNKSKRFVQQGKVAVAKHDERIPYHLTYAEAEANKLSSKVEDSSLGGI</sequence>
<evidence type="ECO:0000313" key="1">
    <source>
        <dbReference type="EMBL" id="OIU72529.1"/>
    </source>
</evidence>
<comment type="caution">
    <text evidence="1">The sequence shown here is derived from an EMBL/GenBank/DDBJ whole genome shotgun (WGS) entry which is preliminary data.</text>
</comment>
<evidence type="ECO:0000313" key="2">
    <source>
        <dbReference type="Proteomes" id="UP000182062"/>
    </source>
</evidence>
<proteinExistence type="predicted"/>
<keyword evidence="2" id="KW-1185">Reference proteome</keyword>
<name>A0A1J6X322_9BACI</name>
<dbReference type="AlphaFoldDB" id="A0A1J6X322"/>
<protein>
    <submittedName>
        <fullName evidence="1">Uncharacterized protein</fullName>
    </submittedName>
</protein>